<dbReference type="AlphaFoldDB" id="A0A0L0FXI9"/>
<gene>
    <name evidence="2" type="ORF">SARC_06130</name>
</gene>
<dbReference type="PROSITE" id="PS50132">
    <property type="entry name" value="RGS"/>
    <property type="match status" value="1"/>
</dbReference>
<name>A0A0L0FXI9_9EUKA</name>
<evidence type="ECO:0000313" key="2">
    <source>
        <dbReference type="EMBL" id="KNC81555.1"/>
    </source>
</evidence>
<accession>A0A0L0FXI9</accession>
<dbReference type="Pfam" id="PF00615">
    <property type="entry name" value="RGS"/>
    <property type="match status" value="1"/>
</dbReference>
<protein>
    <recommendedName>
        <fullName evidence="1">RGS domain-containing protein</fullName>
    </recommendedName>
</protein>
<dbReference type="SUPFAM" id="SSF48097">
    <property type="entry name" value="Regulator of G-protein signaling, RGS"/>
    <property type="match status" value="1"/>
</dbReference>
<dbReference type="InterPro" id="IPR016137">
    <property type="entry name" value="RGS"/>
</dbReference>
<dbReference type="Gene3D" id="1.10.167.10">
    <property type="entry name" value="Regulator of G-protein Signalling 4, domain 2"/>
    <property type="match status" value="1"/>
</dbReference>
<evidence type="ECO:0000313" key="3">
    <source>
        <dbReference type="Proteomes" id="UP000054560"/>
    </source>
</evidence>
<feature type="domain" description="RGS" evidence="1">
    <location>
        <begin position="99"/>
        <end position="203"/>
    </location>
</feature>
<dbReference type="Proteomes" id="UP000054560">
    <property type="component" value="Unassembled WGS sequence"/>
</dbReference>
<reference evidence="2 3" key="1">
    <citation type="submission" date="2011-02" db="EMBL/GenBank/DDBJ databases">
        <title>The Genome Sequence of Sphaeroforma arctica JP610.</title>
        <authorList>
            <consortium name="The Broad Institute Genome Sequencing Platform"/>
            <person name="Russ C."/>
            <person name="Cuomo C."/>
            <person name="Young S.K."/>
            <person name="Zeng Q."/>
            <person name="Gargeya S."/>
            <person name="Alvarado L."/>
            <person name="Berlin A."/>
            <person name="Chapman S.B."/>
            <person name="Chen Z."/>
            <person name="Freedman E."/>
            <person name="Gellesch M."/>
            <person name="Goldberg J."/>
            <person name="Griggs A."/>
            <person name="Gujja S."/>
            <person name="Heilman E."/>
            <person name="Heiman D."/>
            <person name="Howarth C."/>
            <person name="Mehta T."/>
            <person name="Neiman D."/>
            <person name="Pearson M."/>
            <person name="Roberts A."/>
            <person name="Saif S."/>
            <person name="Shea T."/>
            <person name="Shenoy N."/>
            <person name="Sisk P."/>
            <person name="Stolte C."/>
            <person name="Sykes S."/>
            <person name="White J."/>
            <person name="Yandava C."/>
            <person name="Burger G."/>
            <person name="Gray M.W."/>
            <person name="Holland P.W.H."/>
            <person name="King N."/>
            <person name="Lang F.B.F."/>
            <person name="Roger A.J."/>
            <person name="Ruiz-Trillo I."/>
            <person name="Haas B."/>
            <person name="Nusbaum C."/>
            <person name="Birren B."/>
        </authorList>
    </citation>
    <scope>NUCLEOTIDE SEQUENCE [LARGE SCALE GENOMIC DNA]</scope>
    <source>
        <strain evidence="2 3">JP610</strain>
    </source>
</reference>
<dbReference type="OrthoDB" id="196547at2759"/>
<dbReference type="RefSeq" id="XP_014155457.1">
    <property type="nucleotide sequence ID" value="XM_014299982.1"/>
</dbReference>
<dbReference type="InterPro" id="IPR036305">
    <property type="entry name" value="RGS_sf"/>
</dbReference>
<dbReference type="EMBL" id="KQ242021">
    <property type="protein sequence ID" value="KNC81555.1"/>
    <property type="molecule type" value="Genomic_DNA"/>
</dbReference>
<keyword evidence="3" id="KW-1185">Reference proteome</keyword>
<dbReference type="GeneID" id="25906634"/>
<sequence length="207" mass="23498">MIELRCYRNSKLTEQLGHRKLCADSLGSLSSSDTIYLQHSERVKSKGNSIYIGILRRMGSSPPKSTLLGSKPLVGHEHPQMTEVLSGEHDRYRKLKNAFLQYATAHACEENIQYLVEFEKLKVLRQRTLGEKDSELAFYRAIAMVDKYILKLASHSLNIGHTLKMRVEQSVDASFDELFSALKDVAREVALMLELNLYGDFIDQTCG</sequence>
<organism evidence="2 3">
    <name type="scientific">Sphaeroforma arctica JP610</name>
    <dbReference type="NCBI Taxonomy" id="667725"/>
    <lineage>
        <taxon>Eukaryota</taxon>
        <taxon>Ichthyosporea</taxon>
        <taxon>Ichthyophonida</taxon>
        <taxon>Sphaeroforma</taxon>
    </lineage>
</organism>
<proteinExistence type="predicted"/>
<dbReference type="InterPro" id="IPR044926">
    <property type="entry name" value="RGS_subdomain_2"/>
</dbReference>
<evidence type="ECO:0000259" key="1">
    <source>
        <dbReference type="PROSITE" id="PS50132"/>
    </source>
</evidence>